<reference evidence="1 2" key="1">
    <citation type="submission" date="2016-12" db="EMBL/GenBank/DDBJ databases">
        <title>The whole genome sequencing and assembly of Bacillus cohnii DSM 6307T strain.</title>
        <authorList>
            <person name="Lee Y.-J."/>
            <person name="Yi H."/>
            <person name="Bahn Y.-S."/>
            <person name="Kim J.F."/>
            <person name="Lee D.-W."/>
        </authorList>
    </citation>
    <scope>NUCLEOTIDE SEQUENCE [LARGE SCALE GENOMIC DNA]</scope>
    <source>
        <strain evidence="1 2">DSM 6307</strain>
    </source>
</reference>
<accession>A0A223KUT7</accession>
<dbReference type="KEGG" id="bcoh:BC6307_19360"/>
<dbReference type="EMBL" id="CP018866">
    <property type="protein sequence ID" value="AST93261.1"/>
    <property type="molecule type" value="Genomic_DNA"/>
</dbReference>
<evidence type="ECO:0000313" key="2">
    <source>
        <dbReference type="Proteomes" id="UP000215224"/>
    </source>
</evidence>
<name>A0A223KUT7_9BACI</name>
<dbReference type="STRING" id="1314751.GCA_001591425_03698"/>
<dbReference type="AlphaFoldDB" id="A0A223KUT7"/>
<organism evidence="1 2">
    <name type="scientific">Sutcliffiella cohnii</name>
    <dbReference type="NCBI Taxonomy" id="33932"/>
    <lineage>
        <taxon>Bacteria</taxon>
        <taxon>Bacillati</taxon>
        <taxon>Bacillota</taxon>
        <taxon>Bacilli</taxon>
        <taxon>Bacillales</taxon>
        <taxon>Bacillaceae</taxon>
        <taxon>Sutcliffiella</taxon>
    </lineage>
</organism>
<keyword evidence="2" id="KW-1185">Reference proteome</keyword>
<protein>
    <submittedName>
        <fullName evidence="1">Uncharacterized protein</fullName>
    </submittedName>
</protein>
<gene>
    <name evidence="1" type="ORF">BC6307_19360</name>
</gene>
<evidence type="ECO:0000313" key="1">
    <source>
        <dbReference type="EMBL" id="AST93261.1"/>
    </source>
</evidence>
<proteinExistence type="predicted"/>
<dbReference type="Proteomes" id="UP000215224">
    <property type="component" value="Chromosome"/>
</dbReference>
<sequence length="123" mass="13912">MRATIKLEMLVDVTAENKYAMGAEIFVAGELVKVASLYVTAESGNQAIYLAIARVLEELPNEVDSVLFRSSHRQFIKRTKLRERFEVIADGKTLYFQKVRKQHIALLLADDAIKRQADCIANI</sequence>